<organism evidence="1 2">
    <name type="scientific">Paraburkholderia saeva</name>
    <dbReference type="NCBI Taxonomy" id="2777537"/>
    <lineage>
        <taxon>Bacteria</taxon>
        <taxon>Pseudomonadati</taxon>
        <taxon>Pseudomonadota</taxon>
        <taxon>Betaproteobacteria</taxon>
        <taxon>Burkholderiales</taxon>
        <taxon>Burkholderiaceae</taxon>
        <taxon>Paraburkholderia</taxon>
    </lineage>
</organism>
<evidence type="ECO:0000313" key="2">
    <source>
        <dbReference type="Proteomes" id="UP000789704"/>
    </source>
</evidence>
<keyword evidence="2" id="KW-1185">Reference proteome</keyword>
<comment type="caution">
    <text evidence="1">The sequence shown here is derived from an EMBL/GenBank/DDBJ whole genome shotgun (WGS) entry which is preliminary data.</text>
</comment>
<reference evidence="1" key="1">
    <citation type="submission" date="2021-04" db="EMBL/GenBank/DDBJ databases">
        <authorList>
            <person name="Vanwijnsberghe S."/>
        </authorList>
    </citation>
    <scope>NUCLEOTIDE SEQUENCE</scope>
    <source>
        <strain evidence="1">LMG 31841</strain>
    </source>
</reference>
<dbReference type="InterPro" id="IPR018924">
    <property type="entry name" value="DUF2486"/>
</dbReference>
<dbReference type="AlphaFoldDB" id="A0A9N8RTE3"/>
<dbReference type="RefSeq" id="WP_228874665.1">
    <property type="nucleotide sequence ID" value="NZ_CAJQYZ010000007.1"/>
</dbReference>
<dbReference type="Proteomes" id="UP000789704">
    <property type="component" value="Unassembled WGS sequence"/>
</dbReference>
<gene>
    <name evidence="1" type="ORF">LMG31841_00612</name>
</gene>
<sequence>MSHSSDSKDSPDEAIPLLTEVLATGSPTRSHHVPAPAAPVDTLDDVPVLEDVFEVPASKATAPAHAHEADDDVPVLDDVFEVPPSKPAPHLHVPEEEPAVPADVESSTPIGHEPVAEAPAVSAPIRHAAHVQVEAAAPAAEAVKPVETVSAPFTMAAAAASTPSAPAHAPDPATLNPDALTEHLRGKFTAYLRGPGQEVIEERCRAAMQVHATWLVGQIAKEVGAVLEAQMSNWVREAVEAERKRQS</sequence>
<dbReference type="Pfam" id="PF10667">
    <property type="entry name" value="DUF2486"/>
    <property type="match status" value="1"/>
</dbReference>
<evidence type="ECO:0000313" key="1">
    <source>
        <dbReference type="EMBL" id="CAG4888211.1"/>
    </source>
</evidence>
<dbReference type="EMBL" id="CAJQZC010000001">
    <property type="protein sequence ID" value="CAG4888211.1"/>
    <property type="molecule type" value="Genomic_DNA"/>
</dbReference>
<evidence type="ECO:0008006" key="3">
    <source>
        <dbReference type="Google" id="ProtNLM"/>
    </source>
</evidence>
<protein>
    <recommendedName>
        <fullName evidence="3">DUF2486 domain-containing protein</fullName>
    </recommendedName>
</protein>
<name>A0A9N8RTE3_9BURK</name>
<proteinExistence type="predicted"/>
<accession>A0A9N8RTE3</accession>